<keyword evidence="2 6" id="KW-0645">Protease</keyword>
<dbReference type="Pfam" id="PF07591">
    <property type="entry name" value="PT-HINT"/>
    <property type="match status" value="1"/>
</dbReference>
<evidence type="ECO:0000256" key="6">
    <source>
        <dbReference type="PROSITE-ProRule" id="PRU01240"/>
    </source>
</evidence>
<dbReference type="InterPro" id="IPR000209">
    <property type="entry name" value="Peptidase_S8/S53_dom"/>
</dbReference>
<dbReference type="InterPro" id="IPR015500">
    <property type="entry name" value="Peptidase_S8_subtilisin-rel"/>
</dbReference>
<dbReference type="PROSITE" id="PS51892">
    <property type="entry name" value="SUBTILASE"/>
    <property type="match status" value="1"/>
</dbReference>
<dbReference type="PROSITE" id="PS50853">
    <property type="entry name" value="FN3"/>
    <property type="match status" value="1"/>
</dbReference>
<dbReference type="SUPFAM" id="SSF52743">
    <property type="entry name" value="Subtilisin-like"/>
    <property type="match status" value="1"/>
</dbReference>
<dbReference type="InterPro" id="IPR024440">
    <property type="entry name" value="ColicinD_C"/>
</dbReference>
<dbReference type="SUPFAM" id="SSF102824">
    <property type="entry name" value="Colicin D/E5 nuclease domain"/>
    <property type="match status" value="1"/>
</dbReference>
<comment type="caution">
    <text evidence="10">The sequence shown here is derived from an EMBL/GenBank/DDBJ whole genome shotgun (WGS) entry which is preliminary data.</text>
</comment>
<evidence type="ECO:0000256" key="4">
    <source>
        <dbReference type="ARBA" id="ARBA00022801"/>
    </source>
</evidence>
<dbReference type="SUPFAM" id="SSF89260">
    <property type="entry name" value="Collagen-binding domain"/>
    <property type="match status" value="1"/>
</dbReference>
<evidence type="ECO:0000259" key="9">
    <source>
        <dbReference type="PROSITE" id="PS50853"/>
    </source>
</evidence>
<dbReference type="GO" id="GO:0016539">
    <property type="term" value="P:intein-mediated protein splicing"/>
    <property type="evidence" value="ECO:0007669"/>
    <property type="project" value="InterPro"/>
</dbReference>
<dbReference type="PANTHER" id="PTHR43806:SF11">
    <property type="entry name" value="CEREVISIN-RELATED"/>
    <property type="match status" value="1"/>
</dbReference>
<dbReference type="GO" id="GO:0004252">
    <property type="term" value="F:serine-type endopeptidase activity"/>
    <property type="evidence" value="ECO:0007669"/>
    <property type="project" value="UniProtKB-UniRule"/>
</dbReference>
<dbReference type="STRING" id="1886670.PTI45_03785"/>
<dbReference type="InterPro" id="IPR036116">
    <property type="entry name" value="FN3_sf"/>
</dbReference>
<comment type="similarity">
    <text evidence="1 6">Belongs to the peptidase S8 family.</text>
</comment>
<dbReference type="PANTHER" id="PTHR43806">
    <property type="entry name" value="PEPTIDASE S8"/>
    <property type="match status" value="1"/>
</dbReference>
<sequence>MKRILGLLFALLLLIETINPSVYAAEESTPFADESTSEVISNTEATKTENSASDPTEKESTVNQNTYEVFPEVPFPVLPKEEEQQYIVRLNESNVKTLKAETTPPQLEDAILLPRVDRYLADLTPTDVNELIREGTVEYVELDQPIELAANKVETKDLKEQPQSIPWGVYSIGANLAPKPDKTNKKVKVAVFDTGISPHSELNVKDGVSFVEDETDYADHQGHGTHMAGTISAVDDTYGIVGVSPNVELYSVKVINAKGKGYTSSVVQGIDWAINHHIDIINISFTSVEYSDVLEQAIQNAREKGILVFAAAGNAGNGENNVRYPAQYPGVIGVGAVNTSHARATFSSTGEGLDLMAPGTNILSTYNHQDYAILSGTSSATAFASGAAALLWEHNPSWTANQVADRLTETATSLGEAHQYGKGLINVAKALGIIDGNIAPLTDGEDPSLLTVPVEEPVVDSDLTLASYDHLGNGKSVAAGQPITVSLKLNGGLQGENVHTGITITVSPTSNPSQVIGGATKKITRPSLNVDIPFTWNTKADTPPGTYEIRYRYDGIFGDDTFNVTVTSPEVVPPVEGEVSDTYENNNTFAQARLINEGSTYTSYISVENDLDYYKFVATNTREATVTLRSTRGSAFLLNSYDNNQNTLNSIEASSGQENSTKIRVEAGKTYYLKVQGNNDYFGNKNYSLSIDGYVAPTLMAPQNVTTFPSYTSINMTWDAMENATSYIVKVNGNIVATPTDNVFNITGLRSLTSYSLSVAAVYETGTSAFTTIRETTQVSELIVNNPQDIQLPAGSEQLFSFRPATTGIYRIFTSGYHNRNTQNDTNLKIFEDASQSTLLFDNDDYSDTTFSELKIPLDAGKTYYVLLSGFDGIPLEARITATVISSTIPYLTVDEAQDIDESKKESTVYVFVPGATANYKLFTSYYKGNKNTRNDTKMTIYSDISMKQMIPSGTDDDSGGDDFSKLELKLSKGTPYYIKIESYDKVYARLMVSAMPIDFPVIQNQEYKDISLVADESSYFAFTPAETGKYRFFTTYYTGNSAIKDTHIALYSDSALSSLMNENDNVEGKKPYGATWSKVETTLQAGTTYYLVVKNKTPGTAMKAKVQVEDAFQSEKSKAQVLQWDDLYSTDARGQRFQSTSLYDVDFYRVSLSSAEQVNINIFDGVGNIENKNGGISGIFSSAGEKVFWLSAGEYYFRVDNTLGRTWSISSAKNYISRTYKISLYINKFETTEREENDFSIASEDPGGNGSTTPQSFTPGKNGSRNVYTALIYSNKNKFDSITYQIYPKHLSGSLTNRYTAYQKTLTRQSGVSTMKLDWDGTVRKETRDILALVSDGYFYAKDGDYQLVVYPKVTGDEIWRVAREDVVTSEIIVKNKKIYGPSTGKRYPTPPTTFDGTPNTALVKAGEAQSCGLCKEYYKRYVYPFENVGVGDLQQDYQAWFRKNYGETSLQKFFSTMDRLKIVDPNASPSEVAHEILGAGEAIPVFSVFSGGANSILYLSEGEYTQASLSAAGMVPVVGTVKVAYKVIKAGKSQIETATVKMVGLTTRENAAKMAKTTCNCFVAGTEIETKDGERPIEDIQIGDQVLSKNAETGEQAYKKVTALYRNEKEITYKLTVNHEIIETTDNHPFWVEGKGWVVAVDLQVGDQLKQSNGHTLTIDQIEIVKHDQKVKVYNFTVDDFHTYFVSDLDIWVHNIDGCDLPKILNSEMIEYAVSDTSRLQHSYKHAKDFGWTSNWNNQTKQKFSEYISKLLSKPIKSFDNSLGQDSVKGYYSIDSNGYNIAVYIYKNGTKAGLVATVVKLGDAQMVKFGLK</sequence>
<dbReference type="Pfam" id="PF00082">
    <property type="entry name" value="Peptidase_S8"/>
    <property type="match status" value="1"/>
</dbReference>
<dbReference type="SMART" id="SM00306">
    <property type="entry name" value="HintN"/>
    <property type="match status" value="1"/>
</dbReference>
<feature type="region of interest" description="Disordered" evidence="7">
    <location>
        <begin position="28"/>
        <end position="62"/>
    </location>
</feature>
<dbReference type="PROSITE" id="PS50818">
    <property type="entry name" value="INTEIN_C_TER"/>
    <property type="match status" value="1"/>
</dbReference>
<dbReference type="CDD" id="cd00081">
    <property type="entry name" value="Hint"/>
    <property type="match status" value="1"/>
</dbReference>
<feature type="active site" description="Charge relay system" evidence="6">
    <location>
        <position position="378"/>
    </location>
</feature>
<reference evidence="10 11" key="1">
    <citation type="submission" date="2016-08" db="EMBL/GenBank/DDBJ databases">
        <title>Genome sequencing of Paenibacillus sp. TI45-13ar, isolated from Korean traditional nuruk.</title>
        <authorList>
            <person name="Kim S.-J."/>
        </authorList>
    </citation>
    <scope>NUCLEOTIDE SEQUENCE [LARGE SCALE GENOMIC DNA]</scope>
    <source>
        <strain evidence="10 11">TI45-13ar</strain>
    </source>
</reference>
<keyword evidence="3" id="KW-0479">Metal-binding</keyword>
<dbReference type="CDD" id="cd20745">
    <property type="entry name" value="FIX_RhsA_AHH_HNH-like"/>
    <property type="match status" value="1"/>
</dbReference>
<dbReference type="RefSeq" id="WP_069329135.1">
    <property type="nucleotide sequence ID" value="NZ_MDER01000072.1"/>
</dbReference>
<dbReference type="CDD" id="cd07477">
    <property type="entry name" value="Peptidases_S8_Subtilisin_subset"/>
    <property type="match status" value="1"/>
</dbReference>
<proteinExistence type="inferred from homology"/>
<keyword evidence="11" id="KW-1185">Reference proteome</keyword>
<organism evidence="10 11">
    <name type="scientific">Paenibacillus nuruki</name>
    <dbReference type="NCBI Taxonomy" id="1886670"/>
    <lineage>
        <taxon>Bacteria</taxon>
        <taxon>Bacillati</taxon>
        <taxon>Bacillota</taxon>
        <taxon>Bacilli</taxon>
        <taxon>Bacillales</taxon>
        <taxon>Paenibacillaceae</taxon>
        <taxon>Paenibacillus</taxon>
    </lineage>
</organism>
<feature type="domain" description="Fibronectin type-III" evidence="9">
    <location>
        <begin position="701"/>
        <end position="782"/>
    </location>
</feature>
<feature type="region of interest" description="Disordered" evidence="7">
    <location>
        <begin position="1240"/>
        <end position="1263"/>
    </location>
</feature>
<evidence type="ECO:0000313" key="10">
    <source>
        <dbReference type="EMBL" id="ODP26848.1"/>
    </source>
</evidence>
<protein>
    <submittedName>
        <fullName evidence="10">Alkaline protease</fullName>
        <ecNumber evidence="10">3.4.21.-</ecNumber>
    </submittedName>
</protein>
<dbReference type="SUPFAM" id="SSF49265">
    <property type="entry name" value="Fibronectin type III"/>
    <property type="match status" value="1"/>
</dbReference>
<dbReference type="Gene3D" id="2.60.120.380">
    <property type="match status" value="1"/>
</dbReference>
<dbReference type="InterPro" id="IPR013783">
    <property type="entry name" value="Ig-like_fold"/>
</dbReference>
<feature type="chain" id="PRO_5009131127" evidence="8">
    <location>
        <begin position="25"/>
        <end position="1814"/>
    </location>
</feature>
<evidence type="ECO:0000256" key="5">
    <source>
        <dbReference type="ARBA" id="ARBA00022825"/>
    </source>
</evidence>
<dbReference type="GO" id="GO:0004540">
    <property type="term" value="F:RNA nuclease activity"/>
    <property type="evidence" value="ECO:0007669"/>
    <property type="project" value="InterPro"/>
</dbReference>
<keyword evidence="8" id="KW-0732">Signal</keyword>
<dbReference type="InterPro" id="IPR037178">
    <property type="entry name" value="ColicinD_C_sf"/>
</dbReference>
<dbReference type="InterPro" id="IPR036852">
    <property type="entry name" value="Peptidase_S8/S53_dom_sf"/>
</dbReference>
<dbReference type="Gene3D" id="3.40.50.200">
    <property type="entry name" value="Peptidase S8/S53 domain"/>
    <property type="match status" value="1"/>
</dbReference>
<dbReference type="PRINTS" id="PR00723">
    <property type="entry name" value="SUBTILISIN"/>
</dbReference>
<dbReference type="PATRIC" id="fig|1886670.3.peg.3810"/>
<dbReference type="InterPro" id="IPR006141">
    <property type="entry name" value="Intein_N"/>
</dbReference>
<accession>A0A1E3KZ87</accession>
<gene>
    <name evidence="10" type="ORF">PTI45_03785</name>
</gene>
<feature type="signal peptide" evidence="8">
    <location>
        <begin position="1"/>
        <end position="24"/>
    </location>
</feature>
<dbReference type="InterPro" id="IPR050131">
    <property type="entry name" value="Peptidase_S8_subtilisin-like"/>
</dbReference>
<dbReference type="InterPro" id="IPR030934">
    <property type="entry name" value="Intein_C"/>
</dbReference>
<dbReference type="Proteomes" id="UP000094578">
    <property type="component" value="Unassembled WGS sequence"/>
</dbReference>
<dbReference type="EMBL" id="MDER01000072">
    <property type="protein sequence ID" value="ODP26848.1"/>
    <property type="molecule type" value="Genomic_DNA"/>
</dbReference>
<dbReference type="EC" id="3.4.21.-" evidence="10"/>
<dbReference type="CDD" id="cd00063">
    <property type="entry name" value="FN3"/>
    <property type="match status" value="1"/>
</dbReference>
<dbReference type="InterPro" id="IPR003961">
    <property type="entry name" value="FN3_dom"/>
</dbReference>
<dbReference type="InterPro" id="IPR036844">
    <property type="entry name" value="Hint_dom_sf"/>
</dbReference>
<dbReference type="Gene3D" id="2.170.16.10">
    <property type="entry name" value="Hedgehog/Intein (Hint) domain"/>
    <property type="match status" value="1"/>
</dbReference>
<evidence type="ECO:0000256" key="7">
    <source>
        <dbReference type="SAM" id="MobiDB-lite"/>
    </source>
</evidence>
<evidence type="ECO:0000256" key="2">
    <source>
        <dbReference type="ARBA" id="ARBA00022670"/>
    </source>
</evidence>
<dbReference type="GO" id="GO:0046872">
    <property type="term" value="F:metal ion binding"/>
    <property type="evidence" value="ECO:0007669"/>
    <property type="project" value="UniProtKB-KW"/>
</dbReference>
<evidence type="ECO:0000256" key="3">
    <source>
        <dbReference type="ARBA" id="ARBA00022723"/>
    </source>
</evidence>
<evidence type="ECO:0000313" key="11">
    <source>
        <dbReference type="Proteomes" id="UP000094578"/>
    </source>
</evidence>
<dbReference type="Gene3D" id="2.60.40.10">
    <property type="entry name" value="Immunoglobulins"/>
    <property type="match status" value="1"/>
</dbReference>
<feature type="active site" description="Charge relay system" evidence="6">
    <location>
        <position position="193"/>
    </location>
</feature>
<dbReference type="SUPFAM" id="SSF51294">
    <property type="entry name" value="Hedgehog/intein (Hint) domain"/>
    <property type="match status" value="1"/>
</dbReference>
<feature type="compositionally biased region" description="Polar residues" evidence="7">
    <location>
        <begin position="1252"/>
        <end position="1263"/>
    </location>
</feature>
<dbReference type="SMART" id="SM00060">
    <property type="entry name" value="FN3"/>
    <property type="match status" value="1"/>
</dbReference>
<dbReference type="PROSITE" id="PS50817">
    <property type="entry name" value="INTEIN_N_TER"/>
    <property type="match status" value="1"/>
</dbReference>
<keyword evidence="4 6" id="KW-0378">Hydrolase</keyword>
<dbReference type="Pfam" id="PF11429">
    <property type="entry name" value="Colicin_D"/>
    <property type="match status" value="1"/>
</dbReference>
<keyword evidence="5 6" id="KW-0720">Serine protease</keyword>
<evidence type="ECO:0000256" key="1">
    <source>
        <dbReference type="ARBA" id="ARBA00011073"/>
    </source>
</evidence>
<evidence type="ECO:0000256" key="8">
    <source>
        <dbReference type="SAM" id="SignalP"/>
    </source>
</evidence>
<name>A0A1E3KZ87_9BACL</name>
<dbReference type="InterPro" id="IPR034202">
    <property type="entry name" value="Subtilisin_Carlsberg-like"/>
</dbReference>
<feature type="active site" description="Charge relay system" evidence="6">
    <location>
        <position position="223"/>
    </location>
</feature>
<feature type="compositionally biased region" description="Polar residues" evidence="7">
    <location>
        <begin position="37"/>
        <end position="54"/>
    </location>
</feature>
<dbReference type="InterPro" id="IPR003587">
    <property type="entry name" value="Hint_dom_N"/>
</dbReference>
<dbReference type="Gene3D" id="3.10.450.200">
    <property type="match status" value="1"/>
</dbReference>
<dbReference type="InterPro" id="IPR038233">
    <property type="entry name" value="Colicin_D/E5_nuclease"/>
</dbReference>